<reference evidence="2" key="1">
    <citation type="submission" date="2024-04" db="EMBL/GenBank/DDBJ databases">
        <authorList>
            <consortium name="Molecular Ecology Group"/>
        </authorList>
    </citation>
    <scope>NUCLEOTIDE SEQUENCE</scope>
</reference>
<proteinExistence type="predicted"/>
<evidence type="ECO:0000256" key="1">
    <source>
        <dbReference type="SAM" id="MobiDB-lite"/>
    </source>
</evidence>
<evidence type="ECO:0000313" key="2">
    <source>
        <dbReference type="EMBL" id="CAL1683508.1"/>
    </source>
</evidence>
<gene>
    <name evidence="2" type="ORF">LPLAT_LOCUS9215</name>
</gene>
<organism evidence="2 3">
    <name type="scientific">Lasius platythorax</name>
    <dbReference type="NCBI Taxonomy" id="488582"/>
    <lineage>
        <taxon>Eukaryota</taxon>
        <taxon>Metazoa</taxon>
        <taxon>Ecdysozoa</taxon>
        <taxon>Arthropoda</taxon>
        <taxon>Hexapoda</taxon>
        <taxon>Insecta</taxon>
        <taxon>Pterygota</taxon>
        <taxon>Neoptera</taxon>
        <taxon>Endopterygota</taxon>
        <taxon>Hymenoptera</taxon>
        <taxon>Apocrita</taxon>
        <taxon>Aculeata</taxon>
        <taxon>Formicoidea</taxon>
        <taxon>Formicidae</taxon>
        <taxon>Formicinae</taxon>
        <taxon>Lasius</taxon>
        <taxon>Lasius</taxon>
    </lineage>
</organism>
<feature type="region of interest" description="Disordered" evidence="1">
    <location>
        <begin position="59"/>
        <end position="84"/>
    </location>
</feature>
<keyword evidence="3" id="KW-1185">Reference proteome</keyword>
<dbReference type="EMBL" id="OZ034827">
    <property type="protein sequence ID" value="CAL1683508.1"/>
    <property type="molecule type" value="Genomic_DNA"/>
</dbReference>
<feature type="compositionally biased region" description="Basic and acidic residues" evidence="1">
    <location>
        <begin position="66"/>
        <end position="76"/>
    </location>
</feature>
<accession>A0AAV2NUN2</accession>
<evidence type="ECO:0000313" key="3">
    <source>
        <dbReference type="Proteomes" id="UP001497644"/>
    </source>
</evidence>
<dbReference type="AlphaFoldDB" id="A0AAV2NUN2"/>
<protein>
    <submittedName>
        <fullName evidence="2">Uncharacterized protein</fullName>
    </submittedName>
</protein>
<sequence length="136" mass="15186">MHRIPRCLCTSCKAPESPNPTVDNEGYPEHGCARKSFCPLDDQRSDPWKVGHSPAKFRNRLSASYTRRDSDNRDAGKGGAESGCDCRKIGEKGEKYESHESGRLSEDGRRASLVFLSLYRDVNRQRFGIQAGTPLP</sequence>
<name>A0AAV2NUN2_9HYME</name>
<dbReference type="Proteomes" id="UP001497644">
    <property type="component" value="Chromosome 4"/>
</dbReference>